<organism evidence="1 2">
    <name type="scientific">Qipengyuania marisflavi</name>
    <dbReference type="NCBI Taxonomy" id="2486356"/>
    <lineage>
        <taxon>Bacteria</taxon>
        <taxon>Pseudomonadati</taxon>
        <taxon>Pseudomonadota</taxon>
        <taxon>Alphaproteobacteria</taxon>
        <taxon>Sphingomonadales</taxon>
        <taxon>Erythrobacteraceae</taxon>
        <taxon>Qipengyuania</taxon>
    </lineage>
</organism>
<gene>
    <name evidence="1" type="ORF">FEV51_09040</name>
</gene>
<dbReference type="Proteomes" id="UP000309668">
    <property type="component" value="Unassembled WGS sequence"/>
</dbReference>
<name>A0A5S3P5V0_9SPHN</name>
<sequence length="143" mass="14619">MNDPIRVEAPGGFAPLIALGQEDAAGICAAVGPANPLPTFAARPQSPAPLSGQAAAPQVAGPFTPAPFAPVYLRLSGAWEGSVRLLRSTDGGATKFPVTIGGAQWGVFAANACEPVWEDSEAGAELYLELTPQSGTISYRVSQ</sequence>
<dbReference type="OrthoDB" id="7565359at2"/>
<protein>
    <submittedName>
        <fullName evidence="1">Uncharacterized protein</fullName>
    </submittedName>
</protein>
<reference evidence="1 2" key="1">
    <citation type="submission" date="2019-05" db="EMBL/GenBank/DDBJ databases">
        <title>Erythrobacter marisflavi sp. nov., isolated from isolated from water of an estuary environment.</title>
        <authorList>
            <person name="Yoon J.-H."/>
        </authorList>
    </citation>
    <scope>NUCLEOTIDE SEQUENCE [LARGE SCALE GENOMIC DNA]</scope>
    <source>
        <strain evidence="1 2">KEM-5</strain>
    </source>
</reference>
<keyword evidence="2" id="KW-1185">Reference proteome</keyword>
<proteinExistence type="predicted"/>
<dbReference type="RefSeq" id="WP_138618056.1">
    <property type="nucleotide sequence ID" value="NZ_VCAO01000003.1"/>
</dbReference>
<evidence type="ECO:0000313" key="2">
    <source>
        <dbReference type="Proteomes" id="UP000309668"/>
    </source>
</evidence>
<comment type="caution">
    <text evidence="1">The sequence shown here is derived from an EMBL/GenBank/DDBJ whole genome shotgun (WGS) entry which is preliminary data.</text>
</comment>
<evidence type="ECO:0000313" key="1">
    <source>
        <dbReference type="EMBL" id="TMM48407.1"/>
    </source>
</evidence>
<dbReference type="EMBL" id="VCAO01000003">
    <property type="protein sequence ID" value="TMM48407.1"/>
    <property type="molecule type" value="Genomic_DNA"/>
</dbReference>
<dbReference type="AlphaFoldDB" id="A0A5S3P5V0"/>
<accession>A0A5S3P5V0</accession>